<sequence length="88" mass="10385">MVYRKDPNGVTTFYTPIRNVKLTRVRHKCENDYSENSEEIRTLHCNRRLSKPTPVQRVVALQFLIRSNFLQRIHIILKGNCPYLGKAK</sequence>
<reference evidence="1 2" key="1">
    <citation type="submission" date="2018-06" db="EMBL/GenBank/DDBJ databases">
        <authorList>
            <person name="Tortosa P."/>
        </authorList>
    </citation>
    <scope>NUCLEOTIDE SEQUENCE [LARGE SCALE GENOMIC DNA]</scope>
    <source>
        <strain evidence="1 2">MDI222</strain>
    </source>
</reference>
<protein>
    <submittedName>
        <fullName evidence="1">Uncharacterized protein</fullName>
    </submittedName>
</protein>
<keyword evidence="2" id="KW-1185">Reference proteome</keyword>
<dbReference type="Proteomes" id="UP000258889">
    <property type="component" value="Chromosome i"/>
</dbReference>
<organism evidence="1 2">
    <name type="scientific">Leptospira mayottensis</name>
    <dbReference type="NCBI Taxonomy" id="1137606"/>
    <lineage>
        <taxon>Bacteria</taxon>
        <taxon>Pseudomonadati</taxon>
        <taxon>Spirochaetota</taxon>
        <taxon>Spirochaetia</taxon>
        <taxon>Leptospirales</taxon>
        <taxon>Leptospiraceae</taxon>
        <taxon>Leptospira</taxon>
    </lineage>
</organism>
<gene>
    <name evidence="1" type="ORF">DQM28_13740</name>
</gene>
<name>A0ABM6YAU7_9LEPT</name>
<evidence type="ECO:0000313" key="1">
    <source>
        <dbReference type="EMBL" id="AXR65114.1"/>
    </source>
</evidence>
<evidence type="ECO:0000313" key="2">
    <source>
        <dbReference type="Proteomes" id="UP000258889"/>
    </source>
</evidence>
<accession>A0ABM6YAU7</accession>
<proteinExistence type="predicted"/>
<dbReference type="EMBL" id="CP030144">
    <property type="protein sequence ID" value="AXR65114.1"/>
    <property type="molecule type" value="Genomic_DNA"/>
</dbReference>
<reference evidence="1 2" key="2">
    <citation type="submission" date="2018-09" db="EMBL/GenBank/DDBJ databases">
        <title>Complete Genome sequences of three Leptospira mayottensis isolates obtained from Tenrecid mammals endemic to the Malagasy region.</title>
        <authorList>
            <person name="Cordonin C."/>
            <person name="Toty C."/>
        </authorList>
    </citation>
    <scope>NUCLEOTIDE SEQUENCE [LARGE SCALE GENOMIC DNA]</scope>
    <source>
        <strain evidence="1 2">MDI222</strain>
    </source>
</reference>